<evidence type="ECO:0000256" key="1">
    <source>
        <dbReference type="ARBA" id="ARBA00004196"/>
    </source>
</evidence>
<evidence type="ECO:0000259" key="3">
    <source>
        <dbReference type="Pfam" id="PF26374"/>
    </source>
</evidence>
<protein>
    <recommendedName>
        <fullName evidence="7">Heparinase II/III-like protein</fullName>
    </recommendedName>
</protein>
<feature type="domain" description="Endo-acting ulvan lyase C-terminal" evidence="3">
    <location>
        <begin position="738"/>
        <end position="825"/>
    </location>
</feature>
<keyword evidence="6" id="KW-1185">Reference proteome</keyword>
<evidence type="ECO:0000313" key="5">
    <source>
        <dbReference type="EMBL" id="GGZ25478.1"/>
    </source>
</evidence>
<dbReference type="InterPro" id="IPR058848">
    <property type="entry name" value="Ulvan_lyase_C"/>
</dbReference>
<name>A0A918UPW0_9BACT</name>
<evidence type="ECO:0000259" key="4">
    <source>
        <dbReference type="Pfam" id="PF26377"/>
    </source>
</evidence>
<organism evidence="5 6">
    <name type="scientific">Echinicola pacifica</name>
    <dbReference type="NCBI Taxonomy" id="346377"/>
    <lineage>
        <taxon>Bacteria</taxon>
        <taxon>Pseudomonadati</taxon>
        <taxon>Bacteroidota</taxon>
        <taxon>Cytophagia</taxon>
        <taxon>Cytophagales</taxon>
        <taxon>Cyclobacteriaceae</taxon>
        <taxon>Echinicola</taxon>
    </lineage>
</organism>
<dbReference type="Gene3D" id="2.70.98.70">
    <property type="match status" value="1"/>
</dbReference>
<dbReference type="Proteomes" id="UP000619457">
    <property type="component" value="Unassembled WGS sequence"/>
</dbReference>
<dbReference type="Pfam" id="PF26374">
    <property type="entry name" value="Ulvan_lyaseC"/>
    <property type="match status" value="1"/>
</dbReference>
<evidence type="ECO:0000259" key="2">
    <source>
        <dbReference type="Pfam" id="PF07940"/>
    </source>
</evidence>
<sequence>MRSLVLALACMILLAEGQESIAQGSDRPLIWVNQSDKAEILQKIENQPWAKDFYEAYKNRLDKELNQYMDSPSQFLRQMPWDWSKQVNGNIPPLKTFLDFSQENSGARSILNQYLQMGIDAGILYYLTGEEDYAQFALDILHTYVEGIHQLQPSSATGNGGWVYPDDHLREARVIGAQLPIIYDFIAGFLAQNPKAYDLGQDRMVDFSIEKAQALFLTYARLAVEHGHTGSNWSVLESFSLVHNALALEDLSLRKKYLDFYIKEGTSKQDALPDIAASYQNEGDVYPETSQYSNGVAEYSSRMILLLDHYDFRLKLGREYYKIPLSIDRWNSLRYPNGDIARFGDGHRYFEEPYEGYDMAYLLGQKEDIPKLTRKFGPLLTEAIRKGKYDRAKLGPRTSPVSVYLQPTRLLWIEETKDFPFEELSLPRTDDFPHAGLYLQRNLSSTGNPHFGLMSFVGGAQMVHGHASGMDMELYGLGEVLGVDQGRGAYRTDLHENYSRLFAAHNTVVVNGASQGEGDWVNLGINTTELIAMEPMPKENARSPYHSFSRTGFVDDRGDKAEAQQERTMALIRTSPTTGYYMDIFRSKSSLEEEYHDYLYHNIGDRLEFLNQELTLRAEPKRYKENEEADYKPNQHYRNPGWHFFEEVMSTGIYESELTARFEINQLTGYDRYMKVYIPGNVDREYTKVMAPRTFESPKPYDELPTPTLVIRQQGEAWTQPFALIFEPTEKNGLSSGIQSVEKLEAGGVFKGFKVVSKIDNKILTQYIISQGKEEEYVHTGMNFRFEGAFAVITYGERRRLQHVYIGEGRLFDCKELKLSSSDMQPMSVFVEWSDTALQVNASNNVVIGKKRND</sequence>
<dbReference type="Pfam" id="PF26377">
    <property type="entry name" value="Ulvan_lyase_2nd"/>
    <property type="match status" value="1"/>
</dbReference>
<dbReference type="EMBL" id="BMWX01000003">
    <property type="protein sequence ID" value="GGZ25478.1"/>
    <property type="molecule type" value="Genomic_DNA"/>
</dbReference>
<dbReference type="InterPro" id="IPR008929">
    <property type="entry name" value="Chondroitin_lyas"/>
</dbReference>
<feature type="domain" description="Heparinase II/III-like C-terminal" evidence="2">
    <location>
        <begin position="429"/>
        <end position="516"/>
    </location>
</feature>
<dbReference type="RefSeq" id="WP_052308738.1">
    <property type="nucleotide sequence ID" value="NZ_BMWX01000003.1"/>
</dbReference>
<dbReference type="SUPFAM" id="SSF48230">
    <property type="entry name" value="Chondroitin AC/alginate lyase"/>
    <property type="match status" value="1"/>
</dbReference>
<dbReference type="GO" id="GO:0016829">
    <property type="term" value="F:lyase activity"/>
    <property type="evidence" value="ECO:0007669"/>
    <property type="project" value="InterPro"/>
</dbReference>
<accession>A0A918UPW0</accession>
<proteinExistence type="predicted"/>
<comment type="subcellular location">
    <subcellularLocation>
        <location evidence="1">Cell envelope</location>
    </subcellularLocation>
</comment>
<gene>
    <name evidence="5" type="ORF">GCM10007049_17500</name>
</gene>
<dbReference type="InterPro" id="IPR058849">
    <property type="entry name" value="Ulvan_lyase_2nd"/>
</dbReference>
<dbReference type="GO" id="GO:0030313">
    <property type="term" value="C:cell envelope"/>
    <property type="evidence" value="ECO:0007669"/>
    <property type="project" value="UniProtKB-SubCell"/>
</dbReference>
<dbReference type="Pfam" id="PF07940">
    <property type="entry name" value="Hepar_II_III_C"/>
    <property type="match status" value="1"/>
</dbReference>
<feature type="domain" description="Endo-acting ulvan lyase 2nd" evidence="4">
    <location>
        <begin position="282"/>
        <end position="423"/>
    </location>
</feature>
<reference evidence="5" key="2">
    <citation type="submission" date="2020-09" db="EMBL/GenBank/DDBJ databases">
        <authorList>
            <person name="Sun Q."/>
            <person name="Kim S."/>
        </authorList>
    </citation>
    <scope>NUCLEOTIDE SEQUENCE</scope>
    <source>
        <strain evidence="5">KCTC 12368</strain>
    </source>
</reference>
<evidence type="ECO:0008006" key="7">
    <source>
        <dbReference type="Google" id="ProtNLM"/>
    </source>
</evidence>
<comment type="caution">
    <text evidence="5">The sequence shown here is derived from an EMBL/GenBank/DDBJ whole genome shotgun (WGS) entry which is preliminary data.</text>
</comment>
<dbReference type="AlphaFoldDB" id="A0A918UPW0"/>
<evidence type="ECO:0000313" key="6">
    <source>
        <dbReference type="Proteomes" id="UP000619457"/>
    </source>
</evidence>
<dbReference type="Gene3D" id="1.50.10.100">
    <property type="entry name" value="Chondroitin AC/alginate lyase"/>
    <property type="match status" value="1"/>
</dbReference>
<reference evidence="5" key="1">
    <citation type="journal article" date="2014" name="Int. J. Syst. Evol. Microbiol.">
        <title>Complete genome sequence of Corynebacterium casei LMG S-19264T (=DSM 44701T), isolated from a smear-ripened cheese.</title>
        <authorList>
            <consortium name="US DOE Joint Genome Institute (JGI-PGF)"/>
            <person name="Walter F."/>
            <person name="Albersmeier A."/>
            <person name="Kalinowski J."/>
            <person name="Ruckert C."/>
        </authorList>
    </citation>
    <scope>NUCLEOTIDE SEQUENCE</scope>
    <source>
        <strain evidence="5">KCTC 12368</strain>
    </source>
</reference>
<dbReference type="InterPro" id="IPR012480">
    <property type="entry name" value="Hepar_II_III_C"/>
</dbReference>